<dbReference type="InterPro" id="IPR014825">
    <property type="entry name" value="DNA_alkylation"/>
</dbReference>
<dbReference type="PANTHER" id="PTHR34070:SF1">
    <property type="entry name" value="DNA ALKYLATION REPAIR PROTEIN"/>
    <property type="match status" value="1"/>
</dbReference>
<dbReference type="EMBL" id="CP027062">
    <property type="protein sequence ID" value="AVI52294.1"/>
    <property type="molecule type" value="Genomic_DNA"/>
</dbReference>
<dbReference type="AlphaFoldDB" id="A0A2S0I0D6"/>
<gene>
    <name evidence="1" type="ORF">C5O00_00690</name>
</gene>
<name>A0A2S0I0D6_9FLAO</name>
<dbReference type="InterPro" id="IPR016024">
    <property type="entry name" value="ARM-type_fold"/>
</dbReference>
<proteinExistence type="predicted"/>
<dbReference type="Pfam" id="PF08713">
    <property type="entry name" value="DNA_alkylation"/>
    <property type="match status" value="1"/>
</dbReference>
<evidence type="ECO:0000313" key="1">
    <source>
        <dbReference type="EMBL" id="AVI52294.1"/>
    </source>
</evidence>
<dbReference type="SUPFAM" id="SSF48371">
    <property type="entry name" value="ARM repeat"/>
    <property type="match status" value="1"/>
</dbReference>
<dbReference type="KEGG" id="aue:C5O00_00690"/>
<protein>
    <submittedName>
        <fullName evidence="1">DNA alkylation repair protein</fullName>
    </submittedName>
</protein>
<reference evidence="1 2" key="1">
    <citation type="submission" date="2018-02" db="EMBL/GenBank/DDBJ databases">
        <title>Genomic analysis of the strain RR4-38 isolated from a seawater recirculating aquaculture system.</title>
        <authorList>
            <person name="Kim Y.-S."/>
            <person name="Jang Y.H."/>
            <person name="Kim K.-H."/>
        </authorList>
    </citation>
    <scope>NUCLEOTIDE SEQUENCE [LARGE SCALE GENOMIC DNA]</scope>
    <source>
        <strain evidence="1 2">RR4-38</strain>
    </source>
</reference>
<accession>A0A2S0I0D6</accession>
<evidence type="ECO:0000313" key="2">
    <source>
        <dbReference type="Proteomes" id="UP000238442"/>
    </source>
</evidence>
<dbReference type="CDD" id="cd06561">
    <property type="entry name" value="AlkD_like"/>
    <property type="match status" value="1"/>
</dbReference>
<sequence length="235" mass="27532">MQFLLIDIRNDLKNRADEKVKEKSQRFFKGELKSYGLSNPDVHALSKYYYKLMDSPSVEEVFQLCELLWHSGYAEEALMACDLSYYVKKQYQAAHLKLFESWIDKYVNNWASCDAFCNHTVGTLLQKYPDLLSELKSWTRSENRWMRRAAAVSLIVPARKGKFFGEIIEIATLLLTDSDYLVQKGYGWMLKEASKEHEEKVFDFVMANKDVMPRTALRYAIEKMPKTLKEQAMMK</sequence>
<dbReference type="PANTHER" id="PTHR34070">
    <property type="entry name" value="ARMADILLO-TYPE FOLD"/>
    <property type="match status" value="1"/>
</dbReference>
<dbReference type="Gene3D" id="1.25.10.90">
    <property type="match status" value="1"/>
</dbReference>
<dbReference type="OrthoDB" id="9775346at2"/>
<organism evidence="1 2">
    <name type="scientific">Pukyongia salina</name>
    <dbReference type="NCBI Taxonomy" id="2094025"/>
    <lineage>
        <taxon>Bacteria</taxon>
        <taxon>Pseudomonadati</taxon>
        <taxon>Bacteroidota</taxon>
        <taxon>Flavobacteriia</taxon>
        <taxon>Flavobacteriales</taxon>
        <taxon>Flavobacteriaceae</taxon>
        <taxon>Pukyongia</taxon>
    </lineage>
</organism>
<keyword evidence="2" id="KW-1185">Reference proteome</keyword>
<dbReference type="Proteomes" id="UP000238442">
    <property type="component" value="Chromosome"/>
</dbReference>